<sequence>MKHLSNDLLVSVIKASINLPRSRDGVPLISNESLIDLARRFDFDFIRVEDYLRVTYQY</sequence>
<keyword evidence="2" id="KW-1185">Reference proteome</keyword>
<proteinExistence type="predicted"/>
<gene>
    <name evidence="1" type="ORF">KMW28_27250</name>
</gene>
<accession>A0AAX1NF19</accession>
<dbReference type="AlphaFoldDB" id="A0AAX1NF19"/>
<dbReference type="RefSeq" id="WP_169665490.1">
    <property type="nucleotide sequence ID" value="NZ_CP076133.1"/>
</dbReference>
<reference evidence="1 2" key="1">
    <citation type="submission" date="2021-05" db="EMBL/GenBank/DDBJ databases">
        <title>Comparative genomic studies on the polysaccharide-degrading batcterial strains of the Flammeovirga genus.</title>
        <authorList>
            <person name="Zewei F."/>
            <person name="Zheng Z."/>
            <person name="Yu L."/>
            <person name="Ruyue G."/>
            <person name="Yanhong M."/>
            <person name="Yuanyuan C."/>
            <person name="Jingyan G."/>
            <person name="Wenjun H."/>
        </authorList>
    </citation>
    <scope>NUCLEOTIDE SEQUENCE [LARGE SCALE GENOMIC DNA]</scope>
    <source>
        <strain evidence="1 2">NBRC:100898</strain>
    </source>
</reference>
<organism evidence="1 2">
    <name type="scientific">Flammeovirga yaeyamensis</name>
    <dbReference type="NCBI Taxonomy" id="367791"/>
    <lineage>
        <taxon>Bacteria</taxon>
        <taxon>Pseudomonadati</taxon>
        <taxon>Bacteroidota</taxon>
        <taxon>Cytophagia</taxon>
        <taxon>Cytophagales</taxon>
        <taxon>Flammeovirgaceae</taxon>
        <taxon>Flammeovirga</taxon>
    </lineage>
</organism>
<name>A0AAX1NF19_9BACT</name>
<evidence type="ECO:0000313" key="2">
    <source>
        <dbReference type="Proteomes" id="UP000678679"/>
    </source>
</evidence>
<dbReference type="KEGG" id="fya:KMW28_27250"/>
<evidence type="ECO:0000313" key="1">
    <source>
        <dbReference type="EMBL" id="QWG04598.1"/>
    </source>
</evidence>
<dbReference type="Proteomes" id="UP000678679">
    <property type="component" value="Chromosome 2"/>
</dbReference>
<dbReference type="EMBL" id="CP076133">
    <property type="protein sequence ID" value="QWG04598.1"/>
    <property type="molecule type" value="Genomic_DNA"/>
</dbReference>
<protein>
    <submittedName>
        <fullName evidence="1">Uncharacterized protein</fullName>
    </submittedName>
</protein>